<dbReference type="SUPFAM" id="SSF53474">
    <property type="entry name" value="alpha/beta-Hydrolases"/>
    <property type="match status" value="1"/>
</dbReference>
<reference evidence="2 4" key="1">
    <citation type="submission" date="2019-01" db="EMBL/GenBank/DDBJ databases">
        <title>Draft genome sequences of three monokaryotic isolates of the white-rot basidiomycete fungus Dichomitus squalens.</title>
        <authorList>
            <consortium name="DOE Joint Genome Institute"/>
            <person name="Lopez S.C."/>
            <person name="Andreopoulos B."/>
            <person name="Pangilinan J."/>
            <person name="Lipzen A."/>
            <person name="Riley R."/>
            <person name="Ahrendt S."/>
            <person name="Ng V."/>
            <person name="Barry K."/>
            <person name="Daum C."/>
            <person name="Grigoriev I.V."/>
            <person name="Hilden K.S."/>
            <person name="Makela M.R."/>
            <person name="de Vries R.P."/>
        </authorList>
    </citation>
    <scope>NUCLEOTIDE SEQUENCE [LARGE SCALE GENOMIC DNA]</scope>
    <source>
        <strain evidence="3 4">CBS 464.89</strain>
        <strain evidence="2">OM18370.1</strain>
    </source>
</reference>
<organism evidence="2">
    <name type="scientific">Dichomitus squalens</name>
    <dbReference type="NCBI Taxonomy" id="114155"/>
    <lineage>
        <taxon>Eukaryota</taxon>
        <taxon>Fungi</taxon>
        <taxon>Dikarya</taxon>
        <taxon>Basidiomycota</taxon>
        <taxon>Agaricomycotina</taxon>
        <taxon>Agaricomycetes</taxon>
        <taxon>Polyporales</taxon>
        <taxon>Polyporaceae</taxon>
        <taxon>Dichomitus</taxon>
    </lineage>
</organism>
<dbReference type="Pfam" id="PF12697">
    <property type="entry name" value="Abhydrolase_6"/>
    <property type="match status" value="1"/>
</dbReference>
<proteinExistence type="predicted"/>
<feature type="domain" description="AB hydrolase-1" evidence="1">
    <location>
        <begin position="24"/>
        <end position="348"/>
    </location>
</feature>
<accession>A0A4Q9M8K0</accession>
<dbReference type="Proteomes" id="UP000292957">
    <property type="component" value="Unassembled WGS sequence"/>
</dbReference>
<dbReference type="Proteomes" id="UP000292082">
    <property type="component" value="Unassembled WGS sequence"/>
</dbReference>
<keyword evidence="4" id="KW-1185">Reference proteome</keyword>
<dbReference type="EMBL" id="ML143506">
    <property type="protein sequence ID" value="TBU23385.1"/>
    <property type="molecule type" value="Genomic_DNA"/>
</dbReference>
<dbReference type="InterPro" id="IPR000073">
    <property type="entry name" value="AB_hydrolase_1"/>
</dbReference>
<evidence type="ECO:0000259" key="1">
    <source>
        <dbReference type="Pfam" id="PF12697"/>
    </source>
</evidence>
<sequence length="368" mass="41171">MRALRLGILKDSGAPEGSIDYTTIVLLHGYGWHSGVFAKLVPIAGRFNARVVLVNRQDYPGAEPFTLEERAELLKAAIELKTNPLSARDRLDVFMKGQAREIYDLLIHLVAEHHIPPARPEANTGGIIIGGWSFGASWMTALLANVASFPVHDIELSRYVRRVVFYDTSDVALGFPTLPHVYFPLTDRTIPAEQLAQLFAEWVTAYFAHGDTPEQYQSRHYLASPPPTLTSMTDEERQFIQHHVPGDSRGGSDHLLMGSGYESGLFATLRKNALRLPPPNASLVGDAWRDVEVRHLWCDHSVWLIRWGEVSMRRELEEERKAGVSLRPVSFVRVRGANHFVHWDEPERAIHAVLAAVPADGGEIEAKL</sequence>
<evidence type="ECO:0000313" key="2">
    <source>
        <dbReference type="EMBL" id="TBU23385.1"/>
    </source>
</evidence>
<gene>
    <name evidence="3" type="ORF">BD310DRAFT_923144</name>
    <name evidence="2" type="ORF">BD311DRAFT_768503</name>
</gene>
<evidence type="ECO:0000313" key="4">
    <source>
        <dbReference type="Proteomes" id="UP000292082"/>
    </source>
</evidence>
<dbReference type="AlphaFoldDB" id="A0A4Q9M8K0"/>
<protein>
    <recommendedName>
        <fullName evidence="1">AB hydrolase-1 domain-containing protein</fullName>
    </recommendedName>
</protein>
<dbReference type="OrthoDB" id="3466517at2759"/>
<dbReference type="InterPro" id="IPR029058">
    <property type="entry name" value="AB_hydrolase_fold"/>
</dbReference>
<evidence type="ECO:0000313" key="3">
    <source>
        <dbReference type="EMBL" id="TBU60263.1"/>
    </source>
</evidence>
<name>A0A4Q9M8K0_9APHY</name>
<dbReference type="Gene3D" id="3.40.50.1820">
    <property type="entry name" value="alpha/beta hydrolase"/>
    <property type="match status" value="1"/>
</dbReference>
<dbReference type="EMBL" id="ML145106">
    <property type="protein sequence ID" value="TBU60263.1"/>
    <property type="molecule type" value="Genomic_DNA"/>
</dbReference>